<proteinExistence type="predicted"/>
<sequence>MNSDALANLVRIRKLKPEPSSLREFDGLVRSALERATDAQNPGLTLASRFTLAYDASHALALAALRASGYRSEDRYLVFQCLPHTLGWTADDWRILDYCHKKRNLAEYEGHLDVDDALVKELINLVTRLQQQVPDLREQITD</sequence>
<evidence type="ECO:0000313" key="2">
    <source>
        <dbReference type="Proteomes" id="UP001501353"/>
    </source>
</evidence>
<name>A0ABP7TKN7_9BURK</name>
<protein>
    <recommendedName>
        <fullName evidence="3">Nucleotidyltransferase</fullName>
    </recommendedName>
</protein>
<comment type="caution">
    <text evidence="1">The sequence shown here is derived from an EMBL/GenBank/DDBJ whole genome shotgun (WGS) entry which is preliminary data.</text>
</comment>
<organism evidence="1 2">
    <name type="scientific">Actimicrobium antarcticum</name>
    <dbReference type="NCBI Taxonomy" id="1051899"/>
    <lineage>
        <taxon>Bacteria</taxon>
        <taxon>Pseudomonadati</taxon>
        <taxon>Pseudomonadota</taxon>
        <taxon>Betaproteobacteria</taxon>
        <taxon>Burkholderiales</taxon>
        <taxon>Oxalobacteraceae</taxon>
        <taxon>Actimicrobium</taxon>
    </lineage>
</organism>
<dbReference type="Proteomes" id="UP001501353">
    <property type="component" value="Unassembled WGS sequence"/>
</dbReference>
<keyword evidence="2" id="KW-1185">Reference proteome</keyword>
<dbReference type="EMBL" id="BAAAZE010000010">
    <property type="protein sequence ID" value="GAA4027711.1"/>
    <property type="molecule type" value="Genomic_DNA"/>
</dbReference>
<dbReference type="RefSeq" id="WP_344763912.1">
    <property type="nucleotide sequence ID" value="NZ_BAAAZE010000010.1"/>
</dbReference>
<evidence type="ECO:0000313" key="1">
    <source>
        <dbReference type="EMBL" id="GAA4027711.1"/>
    </source>
</evidence>
<reference evidence="2" key="1">
    <citation type="journal article" date="2019" name="Int. J. Syst. Evol. Microbiol.">
        <title>The Global Catalogue of Microorganisms (GCM) 10K type strain sequencing project: providing services to taxonomists for standard genome sequencing and annotation.</title>
        <authorList>
            <consortium name="The Broad Institute Genomics Platform"/>
            <consortium name="The Broad Institute Genome Sequencing Center for Infectious Disease"/>
            <person name="Wu L."/>
            <person name="Ma J."/>
        </authorList>
    </citation>
    <scope>NUCLEOTIDE SEQUENCE [LARGE SCALE GENOMIC DNA]</scope>
    <source>
        <strain evidence="2">JCM 16673</strain>
    </source>
</reference>
<accession>A0ABP7TKN7</accession>
<gene>
    <name evidence="1" type="ORF">GCM10022212_27300</name>
</gene>
<evidence type="ECO:0008006" key="3">
    <source>
        <dbReference type="Google" id="ProtNLM"/>
    </source>
</evidence>